<organism evidence="1 2">
    <name type="scientific">Aspergillus oryzae</name>
    <name type="common">Yellow koji mold</name>
    <dbReference type="NCBI Taxonomy" id="5062"/>
    <lineage>
        <taxon>Eukaryota</taxon>
        <taxon>Fungi</taxon>
        <taxon>Dikarya</taxon>
        <taxon>Ascomycota</taxon>
        <taxon>Pezizomycotina</taxon>
        <taxon>Eurotiomycetes</taxon>
        <taxon>Eurotiomycetidae</taxon>
        <taxon>Eurotiales</taxon>
        <taxon>Aspergillaceae</taxon>
        <taxon>Aspergillus</taxon>
        <taxon>Aspergillus subgen. Circumdati</taxon>
    </lineage>
</organism>
<comment type="caution">
    <text evidence="1">The sequence shown here is derived from an EMBL/GenBank/DDBJ whole genome shotgun (WGS) entry which is preliminary data.</text>
</comment>
<dbReference type="EMBL" id="BSYA01000099">
    <property type="protein sequence ID" value="GMG32367.1"/>
    <property type="molecule type" value="Genomic_DNA"/>
</dbReference>
<gene>
    <name evidence="1" type="ORF">Aory04_000810200</name>
</gene>
<accession>A0AAN5BZ54</accession>
<proteinExistence type="predicted"/>
<reference evidence="1" key="1">
    <citation type="submission" date="2023-04" db="EMBL/GenBank/DDBJ databases">
        <title>Aspergillus oryzae NBRC 4228.</title>
        <authorList>
            <person name="Ichikawa N."/>
            <person name="Sato H."/>
            <person name="Tonouchi N."/>
        </authorList>
    </citation>
    <scope>NUCLEOTIDE SEQUENCE</scope>
    <source>
        <strain evidence="1">NBRC 4228</strain>
    </source>
</reference>
<dbReference type="Proteomes" id="UP001165205">
    <property type="component" value="Unassembled WGS sequence"/>
</dbReference>
<evidence type="ECO:0000313" key="1">
    <source>
        <dbReference type="EMBL" id="GMG32367.1"/>
    </source>
</evidence>
<sequence>MESRLLDMGLRLSESNTNAAQEFLCSNVPVLKHSDNNTASDLEYGKFCAGGEPNAMSTTSIAGANPGIVFSYKSVEDWPPCLASFSIPRSLVDAPFAGGQISAYSILMFIAEIYFS</sequence>
<dbReference type="AlphaFoldDB" id="A0AAN5BZ54"/>
<evidence type="ECO:0000313" key="2">
    <source>
        <dbReference type="Proteomes" id="UP001165205"/>
    </source>
</evidence>
<name>A0AAN5BZ54_ASPOZ</name>
<protein>
    <submittedName>
        <fullName evidence="1">Unnamed protein product</fullName>
    </submittedName>
</protein>